<feature type="compositionally biased region" description="Polar residues" evidence="9">
    <location>
        <begin position="42"/>
        <end position="56"/>
    </location>
</feature>
<evidence type="ECO:0000259" key="10">
    <source>
        <dbReference type="PROSITE" id="PS50011"/>
    </source>
</evidence>
<sequence length="515" mass="57079">LCQMFAVSAKTPVPCKTCSKDTQTELVERVAAIDVAVGPDGGNQNVSSESGTNDPISSEDSEKADEMRIARTRPTRPVLSSRKFSLQERPSGSYLASANTSGYGPYATGPFMHISPRIVRRPTIESHRVSISDAPVGLFSVWPIARGSYGVVKLAYNESDDKYYVSPSRTKYNFIYVFASGRPPPRGSKAAAGGQPKPMAPLDRIYQEIAILKKLDHINIVKLIEVLDDPAEDNLYMGKSFSGPVMEVPCEEPFTEEQARPYLKDIVLGIEYLHYQKIIHRDIKPSNLLLGDDGHVKIADFGVSNQFEGNDAQLSSTAGTPAFMAPEAISDTGKSFSGKALDVWAVGITLYCFVYGKCPFIDEYILALHNKIKNKAVEFPEMPPVSEELKDLILKMLDKNPEMRITIPEIKSHPWVTKFGEDPLPLEEEHCTMVEVTEEEVQNSVKTIPSLPTVILVKAMLRKRSFGNPFEAQARRQERSMSAPGDLLIRRFGEGAKMSHLDLPQTQPVKIDVCR</sequence>
<keyword evidence="3" id="KW-0808">Transferase</keyword>
<evidence type="ECO:0000256" key="5">
    <source>
        <dbReference type="ARBA" id="ARBA00022777"/>
    </source>
</evidence>
<reference evidence="11" key="1">
    <citation type="submission" date="2025-08" db="UniProtKB">
        <authorList>
            <consortium name="Ensembl"/>
        </authorList>
    </citation>
    <scope>IDENTIFICATION</scope>
</reference>
<dbReference type="PANTHER" id="PTHR24346:SF111">
    <property type="entry name" value="CALCIUM_CALMODULIN-DEPENDENT PROTEIN KINASE KINASE 1"/>
    <property type="match status" value="1"/>
</dbReference>
<dbReference type="Proteomes" id="UP000694392">
    <property type="component" value="Unplaced"/>
</dbReference>
<dbReference type="EC" id="2.7.11.1" evidence="1"/>
<dbReference type="InterPro" id="IPR000719">
    <property type="entry name" value="Prot_kinase_dom"/>
</dbReference>
<dbReference type="Gene3D" id="3.30.200.20">
    <property type="entry name" value="Phosphorylase Kinase, domain 1"/>
    <property type="match status" value="1"/>
</dbReference>
<proteinExistence type="predicted"/>
<reference evidence="11" key="2">
    <citation type="submission" date="2025-09" db="UniProtKB">
        <authorList>
            <consortium name="Ensembl"/>
        </authorList>
    </citation>
    <scope>IDENTIFICATION</scope>
</reference>
<dbReference type="Pfam" id="PF00069">
    <property type="entry name" value="Pkinase"/>
    <property type="match status" value="1"/>
</dbReference>
<keyword evidence="6" id="KW-0067">ATP-binding</keyword>
<evidence type="ECO:0000256" key="6">
    <source>
        <dbReference type="ARBA" id="ARBA00022840"/>
    </source>
</evidence>
<dbReference type="Ensembl" id="ENSSPUT00000009760.1">
    <property type="protein sequence ID" value="ENSSPUP00000009142.1"/>
    <property type="gene ID" value="ENSSPUG00000007039.1"/>
</dbReference>
<dbReference type="GO" id="GO:0005516">
    <property type="term" value="F:calmodulin binding"/>
    <property type="evidence" value="ECO:0007669"/>
    <property type="project" value="TreeGrafter"/>
</dbReference>
<protein>
    <recommendedName>
        <fullName evidence="1">non-specific serine/threonine protein kinase</fullName>
        <ecNumber evidence="1">2.7.11.1</ecNumber>
    </recommendedName>
</protein>
<keyword evidence="5" id="KW-0418">Kinase</keyword>
<dbReference type="GO" id="GO:0035556">
    <property type="term" value="P:intracellular signal transduction"/>
    <property type="evidence" value="ECO:0007669"/>
    <property type="project" value="TreeGrafter"/>
</dbReference>
<evidence type="ECO:0000313" key="12">
    <source>
        <dbReference type="Proteomes" id="UP000694392"/>
    </source>
</evidence>
<dbReference type="PANTHER" id="PTHR24346">
    <property type="entry name" value="MAP/MICROTUBULE AFFINITY-REGULATING KINASE"/>
    <property type="match status" value="1"/>
</dbReference>
<evidence type="ECO:0000256" key="7">
    <source>
        <dbReference type="ARBA" id="ARBA00047899"/>
    </source>
</evidence>
<keyword evidence="2" id="KW-0723">Serine/threonine-protein kinase</keyword>
<dbReference type="AlphaFoldDB" id="A0A8D0GJ08"/>
<organism evidence="11 12">
    <name type="scientific">Sphenodon punctatus</name>
    <name type="common">Tuatara</name>
    <name type="synonym">Hatteria punctata</name>
    <dbReference type="NCBI Taxonomy" id="8508"/>
    <lineage>
        <taxon>Eukaryota</taxon>
        <taxon>Metazoa</taxon>
        <taxon>Chordata</taxon>
        <taxon>Craniata</taxon>
        <taxon>Vertebrata</taxon>
        <taxon>Euteleostomi</taxon>
        <taxon>Lepidosauria</taxon>
        <taxon>Sphenodontia</taxon>
        <taxon>Sphenodontidae</taxon>
        <taxon>Sphenodon</taxon>
    </lineage>
</organism>
<evidence type="ECO:0000256" key="1">
    <source>
        <dbReference type="ARBA" id="ARBA00012513"/>
    </source>
</evidence>
<dbReference type="GeneTree" id="ENSGT00940000154890"/>
<dbReference type="InterPro" id="IPR011009">
    <property type="entry name" value="Kinase-like_dom_sf"/>
</dbReference>
<evidence type="ECO:0000256" key="8">
    <source>
        <dbReference type="ARBA" id="ARBA00048679"/>
    </source>
</evidence>
<gene>
    <name evidence="11" type="primary">CAMKK1</name>
</gene>
<dbReference type="FunFam" id="1.10.510.10:FF:000091">
    <property type="entry name" value="Calcium/calmodulin-dependent protein kinase kinase 2 isoform 1"/>
    <property type="match status" value="1"/>
</dbReference>
<dbReference type="GO" id="GO:0005737">
    <property type="term" value="C:cytoplasm"/>
    <property type="evidence" value="ECO:0007669"/>
    <property type="project" value="TreeGrafter"/>
</dbReference>
<evidence type="ECO:0000313" key="11">
    <source>
        <dbReference type="Ensembl" id="ENSSPUP00000009142.1"/>
    </source>
</evidence>
<dbReference type="InterPro" id="IPR008271">
    <property type="entry name" value="Ser/Thr_kinase_AS"/>
</dbReference>
<comment type="catalytic activity">
    <reaction evidence="7">
        <text>L-threonyl-[protein] + ATP = O-phospho-L-threonyl-[protein] + ADP + H(+)</text>
        <dbReference type="Rhea" id="RHEA:46608"/>
        <dbReference type="Rhea" id="RHEA-COMP:11060"/>
        <dbReference type="Rhea" id="RHEA-COMP:11605"/>
        <dbReference type="ChEBI" id="CHEBI:15378"/>
        <dbReference type="ChEBI" id="CHEBI:30013"/>
        <dbReference type="ChEBI" id="CHEBI:30616"/>
        <dbReference type="ChEBI" id="CHEBI:61977"/>
        <dbReference type="ChEBI" id="CHEBI:456216"/>
        <dbReference type="EC" id="2.7.11.1"/>
    </reaction>
</comment>
<evidence type="ECO:0000256" key="3">
    <source>
        <dbReference type="ARBA" id="ARBA00022679"/>
    </source>
</evidence>
<evidence type="ECO:0000256" key="4">
    <source>
        <dbReference type="ARBA" id="ARBA00022741"/>
    </source>
</evidence>
<dbReference type="GO" id="GO:0004683">
    <property type="term" value="F:calcium/calmodulin-dependent protein kinase activity"/>
    <property type="evidence" value="ECO:0007669"/>
    <property type="project" value="TreeGrafter"/>
</dbReference>
<accession>A0A8D0GJ08</accession>
<feature type="compositionally biased region" description="Basic and acidic residues" evidence="9">
    <location>
        <begin position="60"/>
        <end position="69"/>
    </location>
</feature>
<comment type="catalytic activity">
    <reaction evidence="8">
        <text>L-seryl-[protein] + ATP = O-phospho-L-seryl-[protein] + ADP + H(+)</text>
        <dbReference type="Rhea" id="RHEA:17989"/>
        <dbReference type="Rhea" id="RHEA-COMP:9863"/>
        <dbReference type="Rhea" id="RHEA-COMP:11604"/>
        <dbReference type="ChEBI" id="CHEBI:15378"/>
        <dbReference type="ChEBI" id="CHEBI:29999"/>
        <dbReference type="ChEBI" id="CHEBI:30616"/>
        <dbReference type="ChEBI" id="CHEBI:83421"/>
        <dbReference type="ChEBI" id="CHEBI:456216"/>
        <dbReference type="EC" id="2.7.11.1"/>
    </reaction>
</comment>
<keyword evidence="4" id="KW-0547">Nucleotide-binding</keyword>
<dbReference type="Gene3D" id="1.10.510.10">
    <property type="entry name" value="Transferase(Phosphotransferase) domain 1"/>
    <property type="match status" value="1"/>
</dbReference>
<name>A0A8D0GJ08_SPHPU</name>
<dbReference type="SUPFAM" id="SSF56112">
    <property type="entry name" value="Protein kinase-like (PK-like)"/>
    <property type="match status" value="1"/>
</dbReference>
<dbReference type="PROSITE" id="PS50011">
    <property type="entry name" value="PROTEIN_KINASE_DOM"/>
    <property type="match status" value="1"/>
</dbReference>
<dbReference type="GO" id="GO:0005524">
    <property type="term" value="F:ATP binding"/>
    <property type="evidence" value="ECO:0007669"/>
    <property type="project" value="UniProtKB-KW"/>
</dbReference>
<feature type="domain" description="Protein kinase" evidence="10">
    <location>
        <begin position="138"/>
        <end position="416"/>
    </location>
</feature>
<dbReference type="SMART" id="SM00220">
    <property type="entry name" value="S_TKc"/>
    <property type="match status" value="1"/>
</dbReference>
<feature type="region of interest" description="Disordered" evidence="9">
    <location>
        <begin position="35"/>
        <end position="83"/>
    </location>
</feature>
<evidence type="ECO:0000256" key="2">
    <source>
        <dbReference type="ARBA" id="ARBA00022527"/>
    </source>
</evidence>
<keyword evidence="12" id="KW-1185">Reference proteome</keyword>
<evidence type="ECO:0000256" key="9">
    <source>
        <dbReference type="SAM" id="MobiDB-lite"/>
    </source>
</evidence>
<dbReference type="PROSITE" id="PS00108">
    <property type="entry name" value="PROTEIN_KINASE_ST"/>
    <property type="match status" value="1"/>
</dbReference>